<dbReference type="Pfam" id="PF13578">
    <property type="entry name" value="Methyltransf_24"/>
    <property type="match status" value="1"/>
</dbReference>
<evidence type="ECO:0000313" key="1">
    <source>
        <dbReference type="EMBL" id="MEG3436668.1"/>
    </source>
</evidence>
<dbReference type="GO" id="GO:0032259">
    <property type="term" value="P:methylation"/>
    <property type="evidence" value="ECO:0007669"/>
    <property type="project" value="UniProtKB-KW"/>
</dbReference>
<sequence length="231" mass="27202">MLRKRFERLNALAKINAAGKYLEIGVHSGNTFHQVHVSRRVAVDPKFRFNTRDYVDEKTNFYEITSDEFFSKFAPDHGEFDLIYLDGLHTFEQTFRDFCASLRYSHSRTIWLIDDTHPCGWFASHPDFTFVRASRKVLRIRDKRWMGDVYKVIFAIHDFFPQLSYATFPDHGQTAVWLETRSNFTPTWNSLKKISNLGYGDFQKFKDSHLRILDYPEILDSIGQKFAHAPT</sequence>
<dbReference type="InterPro" id="IPR029063">
    <property type="entry name" value="SAM-dependent_MTases_sf"/>
</dbReference>
<dbReference type="EMBL" id="JBAFSM010000009">
    <property type="protein sequence ID" value="MEG3436668.1"/>
    <property type="molecule type" value="Genomic_DNA"/>
</dbReference>
<organism evidence="1 2">
    <name type="scientific">Pannus brasiliensis CCIBt3594</name>
    <dbReference type="NCBI Taxonomy" id="1427578"/>
    <lineage>
        <taxon>Bacteria</taxon>
        <taxon>Bacillati</taxon>
        <taxon>Cyanobacteriota</taxon>
        <taxon>Cyanophyceae</taxon>
        <taxon>Oscillatoriophycideae</taxon>
        <taxon>Chroococcales</taxon>
        <taxon>Microcystaceae</taxon>
        <taxon>Pannus</taxon>
    </lineage>
</organism>
<protein>
    <submittedName>
        <fullName evidence="1">Class I SAM-dependent methyltransferase</fullName>
        <ecNumber evidence="1">2.1.1.-</ecNumber>
    </submittedName>
</protein>
<dbReference type="AlphaFoldDB" id="A0AAW9QT63"/>
<dbReference type="RefSeq" id="WP_332864131.1">
    <property type="nucleotide sequence ID" value="NZ_JBAFSM010000009.1"/>
</dbReference>
<keyword evidence="1" id="KW-0808">Transferase</keyword>
<keyword evidence="2" id="KW-1185">Reference proteome</keyword>
<accession>A0AAW9QT63</accession>
<dbReference type="Gene3D" id="3.40.50.150">
    <property type="entry name" value="Vaccinia Virus protein VP39"/>
    <property type="match status" value="1"/>
</dbReference>
<gene>
    <name evidence="1" type="ORF">V0288_06005</name>
</gene>
<keyword evidence="1" id="KW-0489">Methyltransferase</keyword>
<evidence type="ECO:0000313" key="2">
    <source>
        <dbReference type="Proteomes" id="UP001328733"/>
    </source>
</evidence>
<dbReference type="EC" id="2.1.1.-" evidence="1"/>
<dbReference type="Proteomes" id="UP001328733">
    <property type="component" value="Unassembled WGS sequence"/>
</dbReference>
<dbReference type="SUPFAM" id="SSF53335">
    <property type="entry name" value="S-adenosyl-L-methionine-dependent methyltransferases"/>
    <property type="match status" value="1"/>
</dbReference>
<comment type="caution">
    <text evidence="1">The sequence shown here is derived from an EMBL/GenBank/DDBJ whole genome shotgun (WGS) entry which is preliminary data.</text>
</comment>
<name>A0AAW9QT63_9CHRO</name>
<reference evidence="1 2" key="1">
    <citation type="submission" date="2024-01" db="EMBL/GenBank/DDBJ databases">
        <title>Genomic insights into the taxonomy and metabolism of the cyanobacterium Pannus brasiliensis CCIBt3594.</title>
        <authorList>
            <person name="Machado M."/>
            <person name="Botero N.B."/>
            <person name="Andreote A.P.D."/>
            <person name="Feitosa A.M.T."/>
            <person name="Popin R."/>
            <person name="Sivonen K."/>
            <person name="Fiore M.F."/>
        </authorList>
    </citation>
    <scope>NUCLEOTIDE SEQUENCE [LARGE SCALE GENOMIC DNA]</scope>
    <source>
        <strain evidence="1 2">CCIBt3594</strain>
    </source>
</reference>
<dbReference type="GO" id="GO:0008168">
    <property type="term" value="F:methyltransferase activity"/>
    <property type="evidence" value="ECO:0007669"/>
    <property type="project" value="UniProtKB-KW"/>
</dbReference>
<proteinExistence type="predicted"/>